<protein>
    <submittedName>
        <fullName evidence="1">Uncharacterized protein</fullName>
    </submittedName>
</protein>
<organism evidence="1">
    <name type="scientific">viral metagenome</name>
    <dbReference type="NCBI Taxonomy" id="1070528"/>
    <lineage>
        <taxon>unclassified sequences</taxon>
        <taxon>metagenomes</taxon>
        <taxon>organismal metagenomes</taxon>
    </lineage>
</organism>
<name>A0A6C0J3K7_9ZZZZ</name>
<dbReference type="EMBL" id="MN740308">
    <property type="protein sequence ID" value="QHT99439.1"/>
    <property type="molecule type" value="Genomic_DNA"/>
</dbReference>
<dbReference type="AlphaFoldDB" id="A0A6C0J3K7"/>
<sequence length="180" mass="20070">MNLQDNQNIHGVPSGVLYGQNERVDELNNRISSRNYADSPLEPHFAPRAVQTKQTIFPMVKNARHSVESSLPYPLYKNSTNFSPGNDGAPSSGFLQNIDVETVLRNQSFGLQRGASQSVYVPSSNSDLYKVTVVSAPSNQPHPDLFTEQQFNTGVHPNLVNTDVGVDRFFNHTRTQLRNQ</sequence>
<evidence type="ECO:0000313" key="1">
    <source>
        <dbReference type="EMBL" id="QHT99439.1"/>
    </source>
</evidence>
<accession>A0A6C0J3K7</accession>
<proteinExistence type="predicted"/>
<reference evidence="1" key="1">
    <citation type="journal article" date="2020" name="Nature">
        <title>Giant virus diversity and host interactions through global metagenomics.</title>
        <authorList>
            <person name="Schulz F."/>
            <person name="Roux S."/>
            <person name="Paez-Espino D."/>
            <person name="Jungbluth S."/>
            <person name="Walsh D.A."/>
            <person name="Denef V.J."/>
            <person name="McMahon K.D."/>
            <person name="Konstantinidis K.T."/>
            <person name="Eloe-Fadrosh E.A."/>
            <person name="Kyrpides N.C."/>
            <person name="Woyke T."/>
        </authorList>
    </citation>
    <scope>NUCLEOTIDE SEQUENCE</scope>
    <source>
        <strain evidence="1">GVMAG-M-3300025699-48</strain>
    </source>
</reference>